<dbReference type="AlphaFoldDB" id="A0A9J6EXA4"/>
<keyword evidence="2" id="KW-1185">Reference proteome</keyword>
<dbReference type="EMBL" id="JABSTU010000001">
    <property type="protein sequence ID" value="KAH8038847.1"/>
    <property type="molecule type" value="Genomic_DNA"/>
</dbReference>
<accession>A0A9J6EXA4</accession>
<evidence type="ECO:0000313" key="1">
    <source>
        <dbReference type="EMBL" id="KAH8038847.1"/>
    </source>
</evidence>
<comment type="caution">
    <text evidence="1">The sequence shown here is derived from an EMBL/GenBank/DDBJ whole genome shotgun (WGS) entry which is preliminary data.</text>
</comment>
<evidence type="ECO:0000313" key="2">
    <source>
        <dbReference type="Proteomes" id="UP000821866"/>
    </source>
</evidence>
<dbReference type="Proteomes" id="UP000821866">
    <property type="component" value="Chromosome 1"/>
</dbReference>
<reference evidence="1" key="1">
    <citation type="journal article" date="2020" name="Cell">
        <title>Large-Scale Comparative Analyses of Tick Genomes Elucidate Their Genetic Diversity and Vector Capacities.</title>
        <authorList>
            <consortium name="Tick Genome and Microbiome Consortium (TIGMIC)"/>
            <person name="Jia N."/>
            <person name="Wang J."/>
            <person name="Shi W."/>
            <person name="Du L."/>
            <person name="Sun Y."/>
            <person name="Zhan W."/>
            <person name="Jiang J.F."/>
            <person name="Wang Q."/>
            <person name="Zhang B."/>
            <person name="Ji P."/>
            <person name="Bell-Sakyi L."/>
            <person name="Cui X.M."/>
            <person name="Yuan T.T."/>
            <person name="Jiang B.G."/>
            <person name="Yang W.F."/>
            <person name="Lam T.T."/>
            <person name="Chang Q.C."/>
            <person name="Ding S.J."/>
            <person name="Wang X.J."/>
            <person name="Zhu J.G."/>
            <person name="Ruan X.D."/>
            <person name="Zhao L."/>
            <person name="Wei J.T."/>
            <person name="Ye R.Z."/>
            <person name="Que T.C."/>
            <person name="Du C.H."/>
            <person name="Zhou Y.H."/>
            <person name="Cheng J.X."/>
            <person name="Dai P.F."/>
            <person name="Guo W.B."/>
            <person name="Han X.H."/>
            <person name="Huang E.J."/>
            <person name="Li L.F."/>
            <person name="Wei W."/>
            <person name="Gao Y.C."/>
            <person name="Liu J.Z."/>
            <person name="Shao H.Z."/>
            <person name="Wang X."/>
            <person name="Wang C.C."/>
            <person name="Yang T.C."/>
            <person name="Huo Q.B."/>
            <person name="Li W."/>
            <person name="Chen H.Y."/>
            <person name="Chen S.E."/>
            <person name="Zhou L.G."/>
            <person name="Ni X.B."/>
            <person name="Tian J.H."/>
            <person name="Sheng Y."/>
            <person name="Liu T."/>
            <person name="Pan Y.S."/>
            <person name="Xia L.Y."/>
            <person name="Li J."/>
            <person name="Zhao F."/>
            <person name="Cao W.C."/>
        </authorList>
    </citation>
    <scope>NUCLEOTIDE SEQUENCE</scope>
    <source>
        <strain evidence="1">Rmic-2018</strain>
    </source>
</reference>
<proteinExistence type="predicted"/>
<reference evidence="1" key="2">
    <citation type="submission" date="2021-09" db="EMBL/GenBank/DDBJ databases">
        <authorList>
            <person name="Jia N."/>
            <person name="Wang J."/>
            <person name="Shi W."/>
            <person name="Du L."/>
            <person name="Sun Y."/>
            <person name="Zhan W."/>
            <person name="Jiang J."/>
            <person name="Wang Q."/>
            <person name="Zhang B."/>
            <person name="Ji P."/>
            <person name="Sakyi L.B."/>
            <person name="Cui X."/>
            <person name="Yuan T."/>
            <person name="Jiang B."/>
            <person name="Yang W."/>
            <person name="Lam T.T.-Y."/>
            <person name="Chang Q."/>
            <person name="Ding S."/>
            <person name="Wang X."/>
            <person name="Zhu J."/>
            <person name="Ruan X."/>
            <person name="Zhao L."/>
            <person name="Wei J."/>
            <person name="Que T."/>
            <person name="Du C."/>
            <person name="Cheng J."/>
            <person name="Dai P."/>
            <person name="Han X."/>
            <person name="Huang E."/>
            <person name="Gao Y."/>
            <person name="Liu J."/>
            <person name="Shao H."/>
            <person name="Ye R."/>
            <person name="Li L."/>
            <person name="Wei W."/>
            <person name="Wang X."/>
            <person name="Wang C."/>
            <person name="Huo Q."/>
            <person name="Li W."/>
            <person name="Guo W."/>
            <person name="Chen H."/>
            <person name="Chen S."/>
            <person name="Zhou L."/>
            <person name="Zhou L."/>
            <person name="Ni X."/>
            <person name="Tian J."/>
            <person name="Zhou Y."/>
            <person name="Sheng Y."/>
            <person name="Liu T."/>
            <person name="Pan Y."/>
            <person name="Xia L."/>
            <person name="Li J."/>
            <person name="Zhao F."/>
            <person name="Cao W."/>
        </authorList>
    </citation>
    <scope>NUCLEOTIDE SEQUENCE</scope>
    <source>
        <strain evidence="1">Rmic-2018</strain>
        <tissue evidence="1">Larvae</tissue>
    </source>
</reference>
<organism evidence="1 2">
    <name type="scientific">Rhipicephalus microplus</name>
    <name type="common">Cattle tick</name>
    <name type="synonym">Boophilus microplus</name>
    <dbReference type="NCBI Taxonomy" id="6941"/>
    <lineage>
        <taxon>Eukaryota</taxon>
        <taxon>Metazoa</taxon>
        <taxon>Ecdysozoa</taxon>
        <taxon>Arthropoda</taxon>
        <taxon>Chelicerata</taxon>
        <taxon>Arachnida</taxon>
        <taxon>Acari</taxon>
        <taxon>Parasitiformes</taxon>
        <taxon>Ixodida</taxon>
        <taxon>Ixodoidea</taxon>
        <taxon>Ixodidae</taxon>
        <taxon>Rhipicephalinae</taxon>
        <taxon>Rhipicephalus</taxon>
        <taxon>Boophilus</taxon>
    </lineage>
</organism>
<gene>
    <name evidence="1" type="ORF">HPB51_003402</name>
</gene>
<protein>
    <submittedName>
        <fullName evidence="1">Uncharacterized protein</fullName>
    </submittedName>
</protein>
<sequence>MKFEQPLAMTATLASHDLMKDSICPNETQNTFVVFTISERNAKAYTMVQPFRLRDTLYQVAVYPAPPDDTCKSVIPGINLDLNDIQLHQAQRQCPRS</sequence>
<name>A0A9J6EXA4_RHIMP</name>